<keyword evidence="9 12" id="KW-0472">Membrane</keyword>
<dbReference type="InterPro" id="IPR051103">
    <property type="entry name" value="Plant_metabolite_P450s"/>
</dbReference>
<evidence type="ECO:0000313" key="13">
    <source>
        <dbReference type="Proteomes" id="UP000504607"/>
    </source>
</evidence>
<dbReference type="FunFam" id="1.10.630.10:FF:000012">
    <property type="entry name" value="Cytochrome P450 family protein"/>
    <property type="match status" value="1"/>
</dbReference>
<evidence type="ECO:0000256" key="6">
    <source>
        <dbReference type="ARBA" id="ARBA00023002"/>
    </source>
</evidence>
<evidence type="ECO:0000256" key="4">
    <source>
        <dbReference type="ARBA" id="ARBA00022723"/>
    </source>
</evidence>
<dbReference type="Gene3D" id="1.10.630.10">
    <property type="entry name" value="Cytochrome P450"/>
    <property type="match status" value="1"/>
</dbReference>
<dbReference type="Pfam" id="PF00067">
    <property type="entry name" value="p450"/>
    <property type="match status" value="1"/>
</dbReference>
<name>A0A8N4F9D7_ELAGV</name>
<dbReference type="InterPro" id="IPR017972">
    <property type="entry name" value="Cyt_P450_CS"/>
</dbReference>
<dbReference type="InterPro" id="IPR036396">
    <property type="entry name" value="Cyt_P450_sf"/>
</dbReference>
<comment type="subcellular location">
    <subcellularLocation>
        <location evidence="1">Membrane</location>
        <topology evidence="1">Single-pass membrane protein</topology>
    </subcellularLocation>
</comment>
<evidence type="ECO:0000256" key="7">
    <source>
        <dbReference type="ARBA" id="ARBA00023004"/>
    </source>
</evidence>
<dbReference type="SUPFAM" id="SSF48264">
    <property type="entry name" value="Cytochrome P450"/>
    <property type="match status" value="1"/>
</dbReference>
<evidence type="ECO:0000313" key="14">
    <source>
        <dbReference type="RefSeq" id="XP_029123634.1"/>
    </source>
</evidence>
<keyword evidence="2 10" id="KW-0349">Heme</keyword>
<dbReference type="OrthoDB" id="1055148at2759"/>
<evidence type="ECO:0000256" key="9">
    <source>
        <dbReference type="ARBA" id="ARBA00023136"/>
    </source>
</evidence>
<proteinExistence type="inferred from homology"/>
<dbReference type="GO" id="GO:0016020">
    <property type="term" value="C:membrane"/>
    <property type="evidence" value="ECO:0007669"/>
    <property type="project" value="UniProtKB-SubCell"/>
</dbReference>
<comment type="cofactor">
    <cofactor evidence="10">
        <name>heme</name>
        <dbReference type="ChEBI" id="CHEBI:30413"/>
    </cofactor>
</comment>
<dbReference type="GO" id="GO:0016709">
    <property type="term" value="F:oxidoreductase activity, acting on paired donors, with incorporation or reduction of molecular oxygen, NAD(P)H as one donor, and incorporation of one atom of oxygen"/>
    <property type="evidence" value="ECO:0007669"/>
    <property type="project" value="TreeGrafter"/>
</dbReference>
<keyword evidence="7 10" id="KW-0408">Iron</keyword>
<evidence type="ECO:0000256" key="5">
    <source>
        <dbReference type="ARBA" id="ARBA00022989"/>
    </source>
</evidence>
<evidence type="ECO:0000256" key="10">
    <source>
        <dbReference type="PIRSR" id="PIRSR602401-1"/>
    </source>
</evidence>
<evidence type="ECO:0000256" key="3">
    <source>
        <dbReference type="ARBA" id="ARBA00022692"/>
    </source>
</evidence>
<keyword evidence="6 11" id="KW-0560">Oxidoreductase</keyword>
<feature type="binding site" description="axial binding residue" evidence="10">
    <location>
        <position position="437"/>
    </location>
    <ligand>
        <name>heme</name>
        <dbReference type="ChEBI" id="CHEBI:30413"/>
    </ligand>
    <ligandPart>
        <name>Fe</name>
        <dbReference type="ChEBI" id="CHEBI:18248"/>
    </ligandPart>
</feature>
<evidence type="ECO:0000256" key="1">
    <source>
        <dbReference type="ARBA" id="ARBA00004167"/>
    </source>
</evidence>
<dbReference type="InterPro" id="IPR002401">
    <property type="entry name" value="Cyt_P450_E_grp-I"/>
</dbReference>
<keyword evidence="13" id="KW-1185">Reference proteome</keyword>
<dbReference type="PROSITE" id="PS00086">
    <property type="entry name" value="CYTOCHROME_P450"/>
    <property type="match status" value="1"/>
</dbReference>
<evidence type="ECO:0000256" key="8">
    <source>
        <dbReference type="ARBA" id="ARBA00023033"/>
    </source>
</evidence>
<feature type="transmembrane region" description="Helical" evidence="12">
    <location>
        <begin position="6"/>
        <end position="25"/>
    </location>
</feature>
<dbReference type="CDD" id="cd11075">
    <property type="entry name" value="CYP77_89"/>
    <property type="match status" value="1"/>
</dbReference>
<evidence type="ECO:0000256" key="12">
    <source>
        <dbReference type="SAM" id="Phobius"/>
    </source>
</evidence>
<dbReference type="GO" id="GO:0005506">
    <property type="term" value="F:iron ion binding"/>
    <property type="evidence" value="ECO:0007669"/>
    <property type="project" value="InterPro"/>
</dbReference>
<dbReference type="InterPro" id="IPR001128">
    <property type="entry name" value="Cyt_P450"/>
</dbReference>
<keyword evidence="3 12" id="KW-0812">Transmembrane</keyword>
<dbReference type="PANTHER" id="PTHR24298">
    <property type="entry name" value="FLAVONOID 3'-MONOOXYGENASE-RELATED"/>
    <property type="match status" value="1"/>
</dbReference>
<dbReference type="Proteomes" id="UP000504607">
    <property type="component" value="Chromosome 12"/>
</dbReference>
<evidence type="ECO:0000256" key="2">
    <source>
        <dbReference type="ARBA" id="ARBA00022617"/>
    </source>
</evidence>
<dbReference type="PANTHER" id="PTHR24298:SF800">
    <property type="entry name" value="CYTOCHROME P450 89A2-RELATED"/>
    <property type="match status" value="1"/>
</dbReference>
<reference evidence="14" key="1">
    <citation type="submission" date="2025-08" db="UniProtKB">
        <authorList>
            <consortium name="RefSeq"/>
        </authorList>
    </citation>
    <scope>IDENTIFICATION</scope>
</reference>
<feature type="transmembrane region" description="Helical" evidence="12">
    <location>
        <begin position="203"/>
        <end position="223"/>
    </location>
</feature>
<comment type="similarity">
    <text evidence="11">Belongs to the cytochrome P450 family.</text>
</comment>
<gene>
    <name evidence="14" type="primary">LOC105054734</name>
</gene>
<keyword evidence="8 11" id="KW-0503">Monooxygenase</keyword>
<organism evidence="13 14">
    <name type="scientific">Elaeis guineensis var. tenera</name>
    <name type="common">Oil palm</name>
    <dbReference type="NCBI Taxonomy" id="51953"/>
    <lineage>
        <taxon>Eukaryota</taxon>
        <taxon>Viridiplantae</taxon>
        <taxon>Streptophyta</taxon>
        <taxon>Embryophyta</taxon>
        <taxon>Tracheophyta</taxon>
        <taxon>Spermatophyta</taxon>
        <taxon>Magnoliopsida</taxon>
        <taxon>Liliopsida</taxon>
        <taxon>Arecaceae</taxon>
        <taxon>Arecoideae</taxon>
        <taxon>Cocoseae</taxon>
        <taxon>Elaeidinae</taxon>
        <taxon>Elaeis</taxon>
    </lineage>
</organism>
<keyword evidence="4 10" id="KW-0479">Metal-binding</keyword>
<dbReference type="AlphaFoldDB" id="A0A8N4F9D7"/>
<keyword evidence="5 12" id="KW-1133">Transmembrane helix</keyword>
<dbReference type="PRINTS" id="PR00385">
    <property type="entry name" value="P450"/>
</dbReference>
<dbReference type="RefSeq" id="XP_029123634.1">
    <property type="nucleotide sequence ID" value="XM_029267801.1"/>
</dbReference>
<sequence length="493" mass="56670">MDTSTFIFLSTILCLALKFLFFNTYKNRRLPPGPPAIPFLARFIWQRKSIFDIEDILRELHAQHGPVVTLRITSRPTIFISDRHLAHQALVQSSATFAHRPPAMEPNHFLTCGQHDISSATYGPLWRLLRRNLTAEILHPSRVKLFAPARRWVLEILMNKLKAGAGARGGEVVVMESFQYAMFCLLVLMCFGEKLDEKAIREMKAVMTVLLLNFTDFPIFSFFPRITKLLFRRRWNKIVEDRRKLEDIFIPLIRARRNRKQQSDEDRFVYSYVDSLLGLSLPEEEGGRKLTEGTDTTATALQWIMANLVKHQDMQRKLLGEIEGVVGSDGEEVKEEALQRLPYLKAVIMEALRRHPPAHFLLPHTVAEDMTLNGYLIPKGAEVHFMVAEMGRDEKVWEEPMEFKPERFLAGGAGEGVDVTGSREIKMMPFGAGRRICPGFGLAMLHLEYFVANLVWKFEWKALEGEEVDLMEKLLFTVAMKNPLRARICTRNK</sequence>
<protein>
    <submittedName>
        <fullName evidence="14">Cytochrome P450 89A2</fullName>
    </submittedName>
</protein>
<evidence type="ECO:0000256" key="11">
    <source>
        <dbReference type="RuleBase" id="RU000461"/>
    </source>
</evidence>
<dbReference type="PRINTS" id="PR00463">
    <property type="entry name" value="EP450I"/>
</dbReference>
<accession>A0A8N4F9D7</accession>
<dbReference type="GO" id="GO:0020037">
    <property type="term" value="F:heme binding"/>
    <property type="evidence" value="ECO:0007669"/>
    <property type="project" value="InterPro"/>
</dbReference>